<evidence type="ECO:0000256" key="4">
    <source>
        <dbReference type="ARBA" id="ARBA00016436"/>
    </source>
</evidence>
<evidence type="ECO:0000313" key="16">
    <source>
        <dbReference type="Proteomes" id="UP000035170"/>
    </source>
</evidence>
<organism evidence="15 16">
    <name type="scientific">Variovorax paradoxus</name>
    <dbReference type="NCBI Taxonomy" id="34073"/>
    <lineage>
        <taxon>Bacteria</taxon>
        <taxon>Pseudomonadati</taxon>
        <taxon>Pseudomonadota</taxon>
        <taxon>Betaproteobacteria</taxon>
        <taxon>Burkholderiales</taxon>
        <taxon>Comamonadaceae</taxon>
        <taxon>Variovorax</taxon>
    </lineage>
</organism>
<keyword evidence="14" id="KW-0472">Membrane</keyword>
<keyword evidence="14" id="KW-0812">Transmembrane</keyword>
<keyword evidence="8 13" id="KW-0547">Nucleotide-binding</keyword>
<comment type="catalytic activity">
    <reaction evidence="13">
        <text>a lipid A disaccharide + ATP = a lipid IVA + ADP + H(+)</text>
        <dbReference type="Rhea" id="RHEA:67840"/>
        <dbReference type="ChEBI" id="CHEBI:15378"/>
        <dbReference type="ChEBI" id="CHEBI:30616"/>
        <dbReference type="ChEBI" id="CHEBI:176343"/>
        <dbReference type="ChEBI" id="CHEBI:176425"/>
        <dbReference type="ChEBI" id="CHEBI:456216"/>
        <dbReference type="EC" id="2.7.1.130"/>
    </reaction>
</comment>
<keyword evidence="10 13" id="KW-0067">ATP-binding</keyword>
<dbReference type="PANTHER" id="PTHR42724">
    <property type="entry name" value="TETRAACYLDISACCHARIDE 4'-KINASE"/>
    <property type="match status" value="1"/>
</dbReference>
<keyword evidence="9 13" id="KW-0418">Kinase</keyword>
<evidence type="ECO:0000256" key="6">
    <source>
        <dbReference type="ARBA" id="ARBA00022556"/>
    </source>
</evidence>
<evidence type="ECO:0000256" key="10">
    <source>
        <dbReference type="ARBA" id="ARBA00022840"/>
    </source>
</evidence>
<dbReference type="GO" id="GO:0009245">
    <property type="term" value="P:lipid A biosynthetic process"/>
    <property type="evidence" value="ECO:0007669"/>
    <property type="project" value="UniProtKB-UniRule"/>
</dbReference>
<keyword evidence="7 13" id="KW-0808">Transferase</keyword>
<name>A0A0H2M6S8_VARPD</name>
<sequence length="346" mass="37588">MPSQRRSTTGTTGSIAAPASRLQRAWLHRSVLACLLWPLSLAYAALFGLRRWLYRKGWRKTERVRVPVIVVGNVIAGGAGKTPVVMAVVRHLQARGLQAGVVSRGYGRRTDDCREVLDGSNAQDVGDEPLLIRRATGAPVFVAQRRIEAARALLARHPATQIIVSDDGLQHLALARDIEICVFDDRGVGNGWRLPAGPLRERWPRPCDLVLHSGEHPAFESGYTATRALAQDAVASDGKRIPLDALAGEPVIALAAIARPEAFFDMLRARGLTLSETIALPDHCDFDGWQRPAHVGRRLVCTEKDAVKLWPKAPDALAVPLHFAPSPEFFTALDAKLSSLDGSQAA</sequence>
<accession>A0A0H2M6S8</accession>
<proteinExistence type="inferred from homology"/>
<dbReference type="Pfam" id="PF02606">
    <property type="entry name" value="LpxK"/>
    <property type="match status" value="1"/>
</dbReference>
<evidence type="ECO:0000256" key="7">
    <source>
        <dbReference type="ARBA" id="ARBA00022679"/>
    </source>
</evidence>
<gene>
    <name evidence="13 15" type="primary">lpxK</name>
    <name evidence="15" type="ORF">VPARA_61650</name>
</gene>
<dbReference type="UniPathway" id="UPA00359">
    <property type="reaction ID" value="UER00482"/>
</dbReference>
<dbReference type="InterPro" id="IPR003758">
    <property type="entry name" value="LpxK"/>
</dbReference>
<dbReference type="NCBIfam" id="TIGR00682">
    <property type="entry name" value="lpxK"/>
    <property type="match status" value="1"/>
</dbReference>
<reference evidence="15 16" key="1">
    <citation type="submission" date="2015-03" db="EMBL/GenBank/DDBJ databases">
        <title>Genome sequence of Variovorax paradoxus TBEA6.</title>
        <authorList>
            <person name="Poehlein A."/>
            <person name="Schuldes J."/>
            <person name="Wuebbeler J.H."/>
            <person name="Hiessl S."/>
            <person name="Steinbuechel A."/>
            <person name="Daniel R."/>
        </authorList>
    </citation>
    <scope>NUCLEOTIDE SEQUENCE [LARGE SCALE GENOMIC DNA]</scope>
    <source>
        <strain evidence="15 16">TBEA6</strain>
    </source>
</reference>
<keyword evidence="14" id="KW-1133">Transmembrane helix</keyword>
<comment type="pathway">
    <text evidence="2 13">Glycolipid biosynthesis; lipid IV(A) biosynthesis; lipid IV(A) from (3R)-3-hydroxytetradecanoyl-[acyl-carrier-protein] and UDP-N-acetyl-alpha-D-glucosamine: step 6/6.</text>
</comment>
<evidence type="ECO:0000313" key="15">
    <source>
        <dbReference type="EMBL" id="KLN52780.1"/>
    </source>
</evidence>
<evidence type="ECO:0000256" key="8">
    <source>
        <dbReference type="ARBA" id="ARBA00022741"/>
    </source>
</evidence>
<dbReference type="InterPro" id="IPR027417">
    <property type="entry name" value="P-loop_NTPase"/>
</dbReference>
<dbReference type="GO" id="GO:0005524">
    <property type="term" value="F:ATP binding"/>
    <property type="evidence" value="ECO:0007669"/>
    <property type="project" value="UniProtKB-UniRule"/>
</dbReference>
<protein>
    <recommendedName>
        <fullName evidence="4 13">Tetraacyldisaccharide 4'-kinase</fullName>
        <ecNumber evidence="3 13">2.7.1.130</ecNumber>
    </recommendedName>
    <alternativeName>
        <fullName evidence="12 13">Lipid A 4'-kinase</fullName>
    </alternativeName>
</protein>
<keyword evidence="16" id="KW-1185">Reference proteome</keyword>
<evidence type="ECO:0000256" key="11">
    <source>
        <dbReference type="ARBA" id="ARBA00023098"/>
    </source>
</evidence>
<dbReference type="Proteomes" id="UP000035170">
    <property type="component" value="Unassembled WGS sequence"/>
</dbReference>
<dbReference type="GO" id="GO:0005886">
    <property type="term" value="C:plasma membrane"/>
    <property type="evidence" value="ECO:0007669"/>
    <property type="project" value="TreeGrafter"/>
</dbReference>
<comment type="similarity">
    <text evidence="13">Belongs to the LpxK family.</text>
</comment>
<evidence type="ECO:0000256" key="3">
    <source>
        <dbReference type="ARBA" id="ARBA00012071"/>
    </source>
</evidence>
<dbReference type="HAMAP" id="MF_00409">
    <property type="entry name" value="LpxK"/>
    <property type="match status" value="1"/>
</dbReference>
<dbReference type="GO" id="GO:0009244">
    <property type="term" value="P:lipopolysaccharide core region biosynthetic process"/>
    <property type="evidence" value="ECO:0007669"/>
    <property type="project" value="TreeGrafter"/>
</dbReference>
<evidence type="ECO:0000256" key="9">
    <source>
        <dbReference type="ARBA" id="ARBA00022777"/>
    </source>
</evidence>
<comment type="caution">
    <text evidence="15">The sequence shown here is derived from an EMBL/GenBank/DDBJ whole genome shotgun (WGS) entry which is preliminary data.</text>
</comment>
<keyword evidence="5 13" id="KW-0444">Lipid biosynthesis</keyword>
<feature type="binding site" evidence="13">
    <location>
        <begin position="75"/>
        <end position="82"/>
    </location>
    <ligand>
        <name>ATP</name>
        <dbReference type="ChEBI" id="CHEBI:30616"/>
    </ligand>
</feature>
<keyword evidence="11 13" id="KW-0443">Lipid metabolism</keyword>
<dbReference type="GO" id="GO:0009029">
    <property type="term" value="F:lipid-A 4'-kinase activity"/>
    <property type="evidence" value="ECO:0007669"/>
    <property type="project" value="UniProtKB-UniRule"/>
</dbReference>
<keyword evidence="6 13" id="KW-0441">Lipid A biosynthesis</keyword>
<evidence type="ECO:0000256" key="2">
    <source>
        <dbReference type="ARBA" id="ARBA00004870"/>
    </source>
</evidence>
<dbReference type="SUPFAM" id="SSF52540">
    <property type="entry name" value="P-loop containing nucleoside triphosphate hydrolases"/>
    <property type="match status" value="1"/>
</dbReference>
<dbReference type="RefSeq" id="WP_080966723.1">
    <property type="nucleotide sequence ID" value="NZ_JZWI01000045.1"/>
</dbReference>
<dbReference type="AlphaFoldDB" id="A0A0H2M6S8"/>
<dbReference type="EMBL" id="JZWI01000045">
    <property type="protein sequence ID" value="KLN52780.1"/>
    <property type="molecule type" value="Genomic_DNA"/>
</dbReference>
<comment type="function">
    <text evidence="1 13">Transfers the gamma-phosphate of ATP to the 4'-position of a tetraacyldisaccharide 1-phosphate intermediate (termed DS-1-P) to form tetraacyldisaccharide 1,4'-bis-phosphate (lipid IVA).</text>
</comment>
<dbReference type="PANTHER" id="PTHR42724:SF1">
    <property type="entry name" value="TETRAACYLDISACCHARIDE 4'-KINASE, MITOCHONDRIAL-RELATED"/>
    <property type="match status" value="1"/>
</dbReference>
<evidence type="ECO:0000256" key="14">
    <source>
        <dbReference type="SAM" id="Phobius"/>
    </source>
</evidence>
<dbReference type="PATRIC" id="fig|34073.19.peg.6332"/>
<evidence type="ECO:0000256" key="1">
    <source>
        <dbReference type="ARBA" id="ARBA00002274"/>
    </source>
</evidence>
<dbReference type="EC" id="2.7.1.130" evidence="3 13"/>
<evidence type="ECO:0000256" key="12">
    <source>
        <dbReference type="ARBA" id="ARBA00029757"/>
    </source>
</evidence>
<evidence type="ECO:0000256" key="13">
    <source>
        <dbReference type="HAMAP-Rule" id="MF_00409"/>
    </source>
</evidence>
<evidence type="ECO:0000256" key="5">
    <source>
        <dbReference type="ARBA" id="ARBA00022516"/>
    </source>
</evidence>
<feature type="transmembrane region" description="Helical" evidence="14">
    <location>
        <begin position="30"/>
        <end position="49"/>
    </location>
</feature>